<feature type="transmembrane region" description="Helical" evidence="6">
    <location>
        <begin position="95"/>
        <end position="115"/>
    </location>
</feature>
<keyword evidence="5 6" id="KW-0472">Membrane</keyword>
<feature type="transmembrane region" description="Helical" evidence="6">
    <location>
        <begin position="121"/>
        <end position="140"/>
    </location>
</feature>
<keyword evidence="3 6" id="KW-0812">Transmembrane</keyword>
<organism evidence="8 9">
    <name type="scientific">Herbaspirillum rubrisubalbicans Os34</name>
    <dbReference type="NCBI Taxonomy" id="1235827"/>
    <lineage>
        <taxon>Bacteria</taxon>
        <taxon>Pseudomonadati</taxon>
        <taxon>Pseudomonadota</taxon>
        <taxon>Betaproteobacteria</taxon>
        <taxon>Burkholderiales</taxon>
        <taxon>Oxalobacteraceae</taxon>
        <taxon>Herbaspirillum</taxon>
    </lineage>
</organism>
<accession>A0A6M3ZPA2</accession>
<feature type="transmembrane region" description="Helical" evidence="6">
    <location>
        <begin position="52"/>
        <end position="74"/>
    </location>
</feature>
<feature type="domain" description="RDD" evidence="7">
    <location>
        <begin position="6"/>
        <end position="153"/>
    </location>
</feature>
<proteinExistence type="predicted"/>
<evidence type="ECO:0000256" key="6">
    <source>
        <dbReference type="SAM" id="Phobius"/>
    </source>
</evidence>
<evidence type="ECO:0000259" key="7">
    <source>
        <dbReference type="Pfam" id="PF06271"/>
    </source>
</evidence>
<dbReference type="EMBL" id="CP008956">
    <property type="protein sequence ID" value="QJQ00428.1"/>
    <property type="molecule type" value="Genomic_DNA"/>
</dbReference>
<dbReference type="RefSeq" id="WP_017454608.1">
    <property type="nucleotide sequence ID" value="NZ_CP008956.1"/>
</dbReference>
<sequence>MSELTTPSLRRRLSSMLYESMLLFGVLFMSAWLFSTLLQQRNALYLRHALEFWLFLVLGVYFIWFWTHGGQTLAMKTWRFKVVDRAGQPLGQGRAALRFLLAWLWILPGLALASVLRGHPWLLVLIPAANILLWALTSRLDPRGQFLHDRLAGTRLVDVIQSPKASTKTPSADANS</sequence>
<evidence type="ECO:0000313" key="9">
    <source>
        <dbReference type="Proteomes" id="UP000501648"/>
    </source>
</evidence>
<dbReference type="GO" id="GO:0005886">
    <property type="term" value="C:plasma membrane"/>
    <property type="evidence" value="ECO:0007669"/>
    <property type="project" value="UniProtKB-SubCell"/>
</dbReference>
<dbReference type="Pfam" id="PF06271">
    <property type="entry name" value="RDD"/>
    <property type="match status" value="1"/>
</dbReference>
<dbReference type="PANTHER" id="PTHR36115:SF10">
    <property type="entry name" value="RDD DOMAIN-CONTAINING PROTEIN"/>
    <property type="match status" value="1"/>
</dbReference>
<evidence type="ECO:0000256" key="1">
    <source>
        <dbReference type="ARBA" id="ARBA00004651"/>
    </source>
</evidence>
<evidence type="ECO:0000256" key="5">
    <source>
        <dbReference type="ARBA" id="ARBA00023136"/>
    </source>
</evidence>
<evidence type="ECO:0000256" key="2">
    <source>
        <dbReference type="ARBA" id="ARBA00022475"/>
    </source>
</evidence>
<dbReference type="AlphaFoldDB" id="A0A6M3ZPA2"/>
<gene>
    <name evidence="8" type="ORF">C798_09335</name>
</gene>
<dbReference type="InterPro" id="IPR051791">
    <property type="entry name" value="Pra-immunoreactive"/>
</dbReference>
<evidence type="ECO:0000256" key="3">
    <source>
        <dbReference type="ARBA" id="ARBA00022692"/>
    </source>
</evidence>
<evidence type="ECO:0000256" key="4">
    <source>
        <dbReference type="ARBA" id="ARBA00022989"/>
    </source>
</evidence>
<keyword evidence="2" id="KW-1003">Cell membrane</keyword>
<keyword evidence="4 6" id="KW-1133">Transmembrane helix</keyword>
<dbReference type="PANTHER" id="PTHR36115">
    <property type="entry name" value="PROLINE-RICH ANTIGEN HOMOLOG-RELATED"/>
    <property type="match status" value="1"/>
</dbReference>
<name>A0A6M3ZPA2_9BURK</name>
<feature type="transmembrane region" description="Helical" evidence="6">
    <location>
        <begin position="21"/>
        <end position="40"/>
    </location>
</feature>
<evidence type="ECO:0000313" key="8">
    <source>
        <dbReference type="EMBL" id="QJQ00428.1"/>
    </source>
</evidence>
<comment type="subcellular location">
    <subcellularLocation>
        <location evidence="1">Cell membrane</location>
        <topology evidence="1">Multi-pass membrane protein</topology>
    </subcellularLocation>
</comment>
<protein>
    <submittedName>
        <fullName evidence="8">RDD family protein</fullName>
    </submittedName>
</protein>
<reference evidence="8 9" key="1">
    <citation type="journal article" date="2012" name="J. Bacteriol.">
        <title>Genome sequence of the pathogenic Herbaspirillum seropedicae strain Os34, isolated from rice roots.</title>
        <authorList>
            <person name="Ye W."/>
            <person name="Ye S."/>
            <person name="Liu J."/>
            <person name="Chang S."/>
            <person name="Chen M."/>
            <person name="Zhu B."/>
            <person name="Guo L."/>
            <person name="An Q."/>
        </authorList>
    </citation>
    <scope>NUCLEOTIDE SEQUENCE [LARGE SCALE GENOMIC DNA]</scope>
    <source>
        <strain evidence="8 9">Os34</strain>
    </source>
</reference>
<dbReference type="InterPro" id="IPR010432">
    <property type="entry name" value="RDD"/>
</dbReference>
<dbReference type="Proteomes" id="UP000501648">
    <property type="component" value="Chromosome"/>
</dbReference>